<protein>
    <submittedName>
        <fullName evidence="6">Trafficking protein particle complex subunit 8</fullName>
    </submittedName>
</protein>
<name>A0A2K6SYJ9_SAIBB</name>
<dbReference type="GO" id="GO:0032964">
    <property type="term" value="P:collagen biosynthetic process"/>
    <property type="evidence" value="ECO:0007669"/>
    <property type="project" value="Ensembl"/>
</dbReference>
<feature type="domain" description="TPPC8 second Ig-like" evidence="3">
    <location>
        <begin position="882"/>
        <end position="1022"/>
    </location>
</feature>
<dbReference type="Pfam" id="PF24544">
    <property type="entry name" value="Ig_TPPC8_2nd"/>
    <property type="match status" value="1"/>
</dbReference>
<reference evidence="6" key="1">
    <citation type="submission" date="2025-08" db="UniProtKB">
        <authorList>
            <consortium name="Ensembl"/>
        </authorList>
    </citation>
    <scope>IDENTIFICATION</scope>
</reference>
<dbReference type="PANTHER" id="PTHR12975:SF6">
    <property type="entry name" value="TRAFFICKING PROTEIN PARTICLE COMPLEX SUBUNIT 8"/>
    <property type="match status" value="1"/>
</dbReference>
<feature type="domain" description="TPPC8 C-terminal Ig-like" evidence="2">
    <location>
        <begin position="1264"/>
        <end position="1366"/>
    </location>
</feature>
<evidence type="ECO:0000259" key="3">
    <source>
        <dbReference type="Pfam" id="PF24544"/>
    </source>
</evidence>
<evidence type="ECO:0000259" key="2">
    <source>
        <dbReference type="Pfam" id="PF24542"/>
    </source>
</evidence>
<feature type="region of interest" description="Disordered" evidence="1">
    <location>
        <begin position="288"/>
        <end position="319"/>
    </location>
</feature>
<sequence>MAQCVQSVQELIPDSFVPCVAALCSDEAERLTRLNHLSFAELLKPFSRLTSEVHMRDPNNQLHVIKNLKIAVSNIVTQPPQPGAIRKLLNDVVSGSQPAEGLVANVITAGDYDLNISATTPWFESYRETFLQSMPASDHEFLNHYLACMLVASSSEAEPVEQFSKLSQEQHRIQHNSDYSYPKWFIPNTLKYYVLLHDVSAGDEQRAESIYEEMKQKYGTQGCYLLKINSRTSNRASDEQIPDPWSQYLQKNSIQNQESYEDGPCPITSNKNCDNLLSLDGLDNEVKDGLPNNFRAHPLQLDQSSDPSNSIDGPDHVRSVSSLHETKKGNTGIIHGACLTLTDHDRIRQFIQEFTFRGLLPHIEKTIRQLNDQLISRKGLSRSLFSATKKWFSGSKVPEKSINELKNTSGTTHLTTMPEMAAVSAFLQPGAPRPYPAHYMDTAIQTYRDICKNMVLAERCVLLSAELLKSQSKYSEAAALLIRLTSEDSDLRSALLLEQAAHCFINMKSPMVRKYAFHMILAGHRFSKAGQKKHALRCYCQAMQVYKGKGWSLAEDHINFTIGRQSYTLRQLDNAVSAFRHILINESKQSAVQQGAFLREYLYVYKNVSQLSPDGPLPQLPLPYINSSATRVFFGHDRRPADGEKQAATHVSLDQEYDSESSQQWRELEEQVVSVVNKGVIPSSFHPTQYCLNSYSDNSRFPLAVVEEPITVEVAFRNPLKVPLLLTDLSLLWKFQPKDFSGKDDEEVKQLVTSEPEMIGTEVISEFLVNGEESKVARLKLFPHHIGELHILGVVYNLGTIQASVTVDGIGALPGCHTGKYSLSMSVRGKQDLEIQGPRLNNTKEEKTSVKYGPDRRLDPIITEEMPLLEVFFIHFPTGLLCGEIRKAYVEFVNVSKCPLTGLKVVSKRPEFFTFGGNTAVLTPLSPSASENCSAYKTVVTDATSVCTALISSASSVDFGIGTGSQPEVIPVPLPDTILLPGASVQLPMWLRGPDEEGVHEINFLFYYESVKKQPKIRHRILRHTAIICTSRSLNVRATVCRSNSLENEKGRGGNMLVFVDVENTNTSEAGVKEFHVVQVSSSSKHWKLQKSINLSENKDAKLASREKGKFCFKAVRCEEKEAATQSSEKYTFADIIFGNEQIISSASPCADFFYRSLSSELKKPQAHLPVHTEKQSTEDAVKLIQKCGEVDLNIVILWKAYVVEDSKQLILEGQHHVILRTIGKEAFSYPQKQEPPEMELLKFFRPENTTISSRPSVEQLSSLIKTSLHYPESFNHPFHQKSLCLVPVTLLLSNCSKADVDVIVDLRHKTTSSEALEIHGSFTWLGQTQYKLQLKSQEIHSLQLKACFVHTGVYNLGTPRVFAKLSDQVTVFETSQQNSMPALIIINNM</sequence>
<dbReference type="STRING" id="39432.ENSSBOP00000012440"/>
<dbReference type="InterPro" id="IPR058541">
    <property type="entry name" value="Ig_TPPC8_1st"/>
</dbReference>
<evidence type="ECO:0000313" key="7">
    <source>
        <dbReference type="Proteomes" id="UP000233220"/>
    </source>
</evidence>
<dbReference type="GeneTree" id="ENSGT00390000000568"/>
<dbReference type="InterPro" id="IPR058538">
    <property type="entry name" value="Ig_TPPC8_2nd"/>
</dbReference>
<evidence type="ECO:0000313" key="6">
    <source>
        <dbReference type="Ensembl" id="ENSSBOP00000012440.1"/>
    </source>
</evidence>
<dbReference type="GO" id="GO:1990072">
    <property type="term" value="C:TRAPPIII protein complex"/>
    <property type="evidence" value="ECO:0007669"/>
    <property type="project" value="TreeGrafter"/>
</dbReference>
<dbReference type="OMA" id="GHTISMW"/>
<dbReference type="SUPFAM" id="SSF48452">
    <property type="entry name" value="TPR-like"/>
    <property type="match status" value="1"/>
</dbReference>
<gene>
    <name evidence="6" type="primary">TRAPPC8</name>
</gene>
<feature type="compositionally biased region" description="Polar residues" evidence="1">
    <location>
        <begin position="301"/>
        <end position="311"/>
    </location>
</feature>
<dbReference type="InterPro" id="IPR057651">
    <property type="entry name" value="Ig_TPPC8_C"/>
</dbReference>
<keyword evidence="7" id="KW-1185">Reference proteome</keyword>
<dbReference type="Ensembl" id="ENSSBOT00000029230.1">
    <property type="protein sequence ID" value="ENSSBOP00000012440.1"/>
    <property type="gene ID" value="ENSSBOG00000022914.1"/>
</dbReference>
<dbReference type="Pfam" id="PF24546">
    <property type="entry name" value="Ig_TPPC8_3rd"/>
    <property type="match status" value="1"/>
</dbReference>
<dbReference type="Pfam" id="PF12739">
    <property type="entry name" value="TRAPPC-Trs85"/>
    <property type="match status" value="1"/>
</dbReference>
<accession>A0A2K6SYJ9</accession>
<dbReference type="Pfam" id="PF24542">
    <property type="entry name" value="Ig_TPPC8_C"/>
    <property type="match status" value="1"/>
</dbReference>
<dbReference type="Proteomes" id="UP000233220">
    <property type="component" value="Unplaced"/>
</dbReference>
<evidence type="ECO:0000259" key="4">
    <source>
        <dbReference type="Pfam" id="PF24545"/>
    </source>
</evidence>
<dbReference type="PANTHER" id="PTHR12975">
    <property type="entry name" value="TRANSPORT PROTEIN TRAPP"/>
    <property type="match status" value="1"/>
</dbReference>
<dbReference type="Pfam" id="PF24545">
    <property type="entry name" value="Ig_TPPC8_1st"/>
    <property type="match status" value="1"/>
</dbReference>
<reference evidence="6" key="2">
    <citation type="submission" date="2025-09" db="UniProtKB">
        <authorList>
            <consortium name="Ensembl"/>
        </authorList>
    </citation>
    <scope>IDENTIFICATION</scope>
</reference>
<dbReference type="InterPro" id="IPR024420">
    <property type="entry name" value="TRAPP_III_complex_Trs85"/>
</dbReference>
<dbReference type="InterPro" id="IPR058540">
    <property type="entry name" value="Ig_TPPC8_3rd"/>
</dbReference>
<dbReference type="GO" id="GO:0007030">
    <property type="term" value="P:Golgi organization"/>
    <property type="evidence" value="ECO:0007669"/>
    <property type="project" value="Ensembl"/>
</dbReference>
<feature type="domain" description="TPPC8 first Ig-like" evidence="4">
    <location>
        <begin position="654"/>
        <end position="881"/>
    </location>
</feature>
<evidence type="ECO:0000256" key="1">
    <source>
        <dbReference type="SAM" id="MobiDB-lite"/>
    </source>
</evidence>
<proteinExistence type="predicted"/>
<evidence type="ECO:0000259" key="5">
    <source>
        <dbReference type="Pfam" id="PF24546"/>
    </source>
</evidence>
<organism evidence="6 7">
    <name type="scientific">Saimiri boliviensis boliviensis</name>
    <name type="common">Bolivian squirrel monkey</name>
    <dbReference type="NCBI Taxonomy" id="39432"/>
    <lineage>
        <taxon>Eukaryota</taxon>
        <taxon>Metazoa</taxon>
        <taxon>Chordata</taxon>
        <taxon>Craniata</taxon>
        <taxon>Vertebrata</taxon>
        <taxon>Euteleostomi</taxon>
        <taxon>Mammalia</taxon>
        <taxon>Eutheria</taxon>
        <taxon>Euarchontoglires</taxon>
        <taxon>Primates</taxon>
        <taxon>Haplorrhini</taxon>
        <taxon>Platyrrhini</taxon>
        <taxon>Cebidae</taxon>
        <taxon>Saimiriinae</taxon>
        <taxon>Saimiri</taxon>
    </lineage>
</organism>
<dbReference type="InterPro" id="IPR011990">
    <property type="entry name" value="TPR-like_helical_dom_sf"/>
</dbReference>
<feature type="domain" description="TPPC8 third Ig-like" evidence="5">
    <location>
        <begin position="1026"/>
        <end position="1218"/>
    </location>
</feature>